<keyword evidence="8" id="KW-0413">Isomerase</keyword>
<gene>
    <name evidence="15" type="ORF">ACFQ1M_09560</name>
</gene>
<dbReference type="InterPro" id="IPR027417">
    <property type="entry name" value="P-loop_NTPase"/>
</dbReference>
<evidence type="ECO:0000259" key="13">
    <source>
        <dbReference type="PROSITE" id="PS51192"/>
    </source>
</evidence>
<comment type="similarity">
    <text evidence="1">Belongs to the helicase family. RecQ subfamily.</text>
</comment>
<evidence type="ECO:0000256" key="5">
    <source>
        <dbReference type="ARBA" id="ARBA00022806"/>
    </source>
</evidence>
<dbReference type="InterPro" id="IPR032284">
    <property type="entry name" value="RecQ_Zn-bd"/>
</dbReference>
<dbReference type="Gene3D" id="1.10.10.10">
    <property type="entry name" value="Winged helix-like DNA-binding domain superfamily/Winged helix DNA-binding domain"/>
    <property type="match status" value="1"/>
</dbReference>
<feature type="domain" description="Helicase ATP-binding" evidence="13">
    <location>
        <begin position="25"/>
        <end position="193"/>
    </location>
</feature>
<dbReference type="RefSeq" id="WP_386407480.1">
    <property type="nucleotide sequence ID" value="NZ_JBHTJH010000005.1"/>
</dbReference>
<evidence type="ECO:0000259" key="14">
    <source>
        <dbReference type="PROSITE" id="PS51194"/>
    </source>
</evidence>
<keyword evidence="3" id="KW-0547">Nucleotide-binding</keyword>
<dbReference type="SMART" id="SM00487">
    <property type="entry name" value="DEXDc"/>
    <property type="match status" value="1"/>
</dbReference>
<comment type="catalytic activity">
    <reaction evidence="9">
        <text>Couples ATP hydrolysis with the unwinding of duplex DNA by translocating in the 3'-5' direction.</text>
        <dbReference type="EC" id="5.6.2.4"/>
    </reaction>
</comment>
<dbReference type="InterPro" id="IPR004589">
    <property type="entry name" value="DNA_helicase_ATP-dep_RecQ"/>
</dbReference>
<dbReference type="InterPro" id="IPR011545">
    <property type="entry name" value="DEAD/DEAH_box_helicase_dom"/>
</dbReference>
<dbReference type="GO" id="GO:0004386">
    <property type="term" value="F:helicase activity"/>
    <property type="evidence" value="ECO:0007669"/>
    <property type="project" value="UniProtKB-KW"/>
</dbReference>
<organism evidence="15 16">
    <name type="scientific">Sungkyunkwania multivorans</name>
    <dbReference type="NCBI Taxonomy" id="1173618"/>
    <lineage>
        <taxon>Bacteria</taxon>
        <taxon>Pseudomonadati</taxon>
        <taxon>Bacteroidota</taxon>
        <taxon>Flavobacteriia</taxon>
        <taxon>Flavobacteriales</taxon>
        <taxon>Flavobacteriaceae</taxon>
        <taxon>Sungkyunkwania</taxon>
    </lineage>
</organism>
<protein>
    <recommendedName>
        <fullName evidence="11">ATP-dependent DNA helicase RecQ</fullName>
        <ecNumber evidence="10">5.6.2.4</ecNumber>
    </recommendedName>
    <alternativeName>
        <fullName evidence="12">DNA 3'-5' helicase RecQ</fullName>
    </alternativeName>
</protein>
<evidence type="ECO:0000256" key="2">
    <source>
        <dbReference type="ARBA" id="ARBA00022723"/>
    </source>
</evidence>
<evidence type="ECO:0000313" key="16">
    <source>
        <dbReference type="Proteomes" id="UP001596978"/>
    </source>
</evidence>
<evidence type="ECO:0000256" key="6">
    <source>
        <dbReference type="ARBA" id="ARBA00022840"/>
    </source>
</evidence>
<keyword evidence="16" id="KW-1185">Reference proteome</keyword>
<dbReference type="Proteomes" id="UP001596978">
    <property type="component" value="Unassembled WGS sequence"/>
</dbReference>
<dbReference type="SUPFAM" id="SSF52540">
    <property type="entry name" value="P-loop containing nucleoside triphosphate hydrolases"/>
    <property type="match status" value="1"/>
</dbReference>
<dbReference type="EMBL" id="JBHTJH010000005">
    <property type="protein sequence ID" value="MFD0862458.1"/>
    <property type="molecule type" value="Genomic_DNA"/>
</dbReference>
<evidence type="ECO:0000256" key="1">
    <source>
        <dbReference type="ARBA" id="ARBA00005446"/>
    </source>
</evidence>
<dbReference type="InterPro" id="IPR014001">
    <property type="entry name" value="Helicase_ATP-bd"/>
</dbReference>
<dbReference type="PANTHER" id="PTHR13710:SF105">
    <property type="entry name" value="ATP-DEPENDENT DNA HELICASE Q1"/>
    <property type="match status" value="1"/>
</dbReference>
<evidence type="ECO:0000256" key="9">
    <source>
        <dbReference type="ARBA" id="ARBA00034617"/>
    </source>
</evidence>
<keyword evidence="5 15" id="KW-0347">Helicase</keyword>
<evidence type="ECO:0000313" key="15">
    <source>
        <dbReference type="EMBL" id="MFD0862458.1"/>
    </source>
</evidence>
<evidence type="ECO:0000256" key="10">
    <source>
        <dbReference type="ARBA" id="ARBA00034808"/>
    </source>
</evidence>
<evidence type="ECO:0000256" key="3">
    <source>
        <dbReference type="ARBA" id="ARBA00022741"/>
    </source>
</evidence>
<name>A0ABW3D0T6_9FLAO</name>
<dbReference type="InterPro" id="IPR036388">
    <property type="entry name" value="WH-like_DNA-bd_sf"/>
</dbReference>
<feature type="domain" description="Helicase C-terminal" evidence="14">
    <location>
        <begin position="217"/>
        <end position="363"/>
    </location>
</feature>
<dbReference type="PROSITE" id="PS51192">
    <property type="entry name" value="HELICASE_ATP_BIND_1"/>
    <property type="match status" value="1"/>
</dbReference>
<keyword evidence="7" id="KW-0238">DNA-binding</keyword>
<dbReference type="EC" id="5.6.2.4" evidence="10"/>
<dbReference type="Pfam" id="PF00271">
    <property type="entry name" value="Helicase_C"/>
    <property type="match status" value="1"/>
</dbReference>
<dbReference type="Pfam" id="PF00270">
    <property type="entry name" value="DEAD"/>
    <property type="match status" value="1"/>
</dbReference>
<dbReference type="CDD" id="cd17920">
    <property type="entry name" value="DEXHc_RecQ"/>
    <property type="match status" value="1"/>
</dbReference>
<dbReference type="PROSITE" id="PS51194">
    <property type="entry name" value="HELICASE_CTER"/>
    <property type="match status" value="1"/>
</dbReference>
<dbReference type="NCBIfam" id="TIGR00614">
    <property type="entry name" value="recQ_fam"/>
    <property type="match status" value="1"/>
</dbReference>
<comment type="caution">
    <text evidence="15">The sequence shown here is derived from an EMBL/GenBank/DDBJ whole genome shotgun (WGS) entry which is preliminary data.</text>
</comment>
<evidence type="ECO:0000256" key="11">
    <source>
        <dbReference type="ARBA" id="ARBA00044535"/>
    </source>
</evidence>
<dbReference type="InterPro" id="IPR001650">
    <property type="entry name" value="Helicase_C-like"/>
</dbReference>
<sequence>MSSLEQILKSFWGYDGFRPSQKAIIQSIYSGKDAIALLPTGGGKSICFQVPAMALEGICIVVSPLVALMKDQVRTLQSRGIKALSLHSGISYEELDALLDNCIYGNYKFLYLSPERLQQEIVRERIRQMNVNFIAVDEAHCISQWGHDFRPAYLQISDLQKLQPNIPVIALTATATTKVVDDIIQKLELRDPAIFKNSLYRPNLAYMVYRTEDKFYKMKQILGRKAAPSIVYVRSRRAAAETSKYLLNSGVSSTFYHGGLPAEEKDKRLHLWQKEEVQVMVATNAFGMGIDKANVHTVIHTQLPESIESYFQEAGRAGRNGEKAFSIILTSKRDKEQLTKQFLGNLPNTKIVKYIYKKLCNYFQISYGEGEQVSYSFNFQDFCNTYKLKSATAYNALKVLDTHNIIRLVQDFKRKTTLKCLVSSNRLLNYLESNPNISLVMRAILRTYGGAFEDHVTIDLKRIANKTLTSEKEIIAIFGQLEKDNMIAYTTADTDAEIVFLVPREDDTTINPIAKFIQQQNERKVALVNAMVSYIENDERCKSIQLLKYFGEEVSESCGICTVCISNEKNLPNEASAIKIKNDIIDLISKHPASSRAIHDALPYEEVALLDALRELIATKKIIINDYNQYEISV</sequence>
<keyword evidence="6" id="KW-0067">ATP-binding</keyword>
<accession>A0ABW3D0T6</accession>
<evidence type="ECO:0000256" key="8">
    <source>
        <dbReference type="ARBA" id="ARBA00023235"/>
    </source>
</evidence>
<evidence type="ECO:0000256" key="7">
    <source>
        <dbReference type="ARBA" id="ARBA00023125"/>
    </source>
</evidence>
<dbReference type="Pfam" id="PF16124">
    <property type="entry name" value="RecQ_Zn_bind"/>
    <property type="match status" value="1"/>
</dbReference>
<reference evidence="16" key="1">
    <citation type="journal article" date="2019" name="Int. J. Syst. Evol. Microbiol.">
        <title>The Global Catalogue of Microorganisms (GCM) 10K type strain sequencing project: providing services to taxonomists for standard genome sequencing and annotation.</title>
        <authorList>
            <consortium name="The Broad Institute Genomics Platform"/>
            <consortium name="The Broad Institute Genome Sequencing Center for Infectious Disease"/>
            <person name="Wu L."/>
            <person name="Ma J."/>
        </authorList>
    </citation>
    <scope>NUCLEOTIDE SEQUENCE [LARGE SCALE GENOMIC DNA]</scope>
    <source>
        <strain evidence="16">CCUG 62952</strain>
    </source>
</reference>
<dbReference type="PANTHER" id="PTHR13710">
    <property type="entry name" value="DNA HELICASE RECQ FAMILY MEMBER"/>
    <property type="match status" value="1"/>
</dbReference>
<evidence type="ECO:0000256" key="4">
    <source>
        <dbReference type="ARBA" id="ARBA00022801"/>
    </source>
</evidence>
<dbReference type="Gene3D" id="3.40.50.300">
    <property type="entry name" value="P-loop containing nucleotide triphosphate hydrolases"/>
    <property type="match status" value="2"/>
</dbReference>
<evidence type="ECO:0000256" key="12">
    <source>
        <dbReference type="ARBA" id="ARBA00044550"/>
    </source>
</evidence>
<proteinExistence type="inferred from homology"/>
<keyword evidence="4" id="KW-0378">Hydrolase</keyword>
<dbReference type="SMART" id="SM00490">
    <property type="entry name" value="HELICc"/>
    <property type="match status" value="1"/>
</dbReference>
<keyword evidence="2" id="KW-0479">Metal-binding</keyword>